<dbReference type="SMART" id="SM00530">
    <property type="entry name" value="HTH_XRE"/>
    <property type="match status" value="1"/>
</dbReference>
<dbReference type="Gene3D" id="1.10.260.40">
    <property type="entry name" value="lambda repressor-like DNA-binding domains"/>
    <property type="match status" value="1"/>
</dbReference>
<name>A0A3E4QWN8_9ACTN</name>
<dbReference type="Pfam" id="PF01381">
    <property type="entry name" value="HTH_3"/>
    <property type="match status" value="1"/>
</dbReference>
<accession>A0A3E4QWN8</accession>
<comment type="caution">
    <text evidence="3">The sequence shown here is derived from an EMBL/GenBank/DDBJ whole genome shotgun (WGS) entry which is preliminary data.</text>
</comment>
<dbReference type="GO" id="GO:0003677">
    <property type="term" value="F:DNA binding"/>
    <property type="evidence" value="ECO:0007669"/>
    <property type="project" value="UniProtKB-KW"/>
</dbReference>
<evidence type="ECO:0000259" key="2">
    <source>
        <dbReference type="PROSITE" id="PS50943"/>
    </source>
</evidence>
<organism evidence="3 4">
    <name type="scientific">Collinsella tanakaei</name>
    <dbReference type="NCBI Taxonomy" id="626935"/>
    <lineage>
        <taxon>Bacteria</taxon>
        <taxon>Bacillati</taxon>
        <taxon>Actinomycetota</taxon>
        <taxon>Coriobacteriia</taxon>
        <taxon>Coriobacteriales</taxon>
        <taxon>Coriobacteriaceae</taxon>
        <taxon>Collinsella</taxon>
    </lineage>
</organism>
<sequence length="280" mass="31024">MILSEQIRRRRKQLGMSQADLADAIWVSRNTISNWEGGTTTPDIQSLVLMSALFGVTLDQMVKDDDQVMAQAFARDKNHILLASSAINASGTNESEADGSNEEDLSLFGLRSLGNPLYGKFENADITDTCGLAYRLVRAASFFSRALYFIIDEKGGRVGSIARKHALHHPVFQVRMDGFDRVQLRREIRFDTGYRDVIRIDGEGVGVEGNLMGDDFAVTRNGSVTARVHVQPALNRVAYGIELVDQKTAPLSLGVVLTIMMLRDYDRVWVRGAGARTDLK</sequence>
<dbReference type="InterPro" id="IPR010982">
    <property type="entry name" value="Lambda_DNA-bd_dom_sf"/>
</dbReference>
<dbReference type="AlphaFoldDB" id="A0A3E4QWN8"/>
<dbReference type="EMBL" id="QSRJ01000002">
    <property type="protein sequence ID" value="RGL11656.1"/>
    <property type="molecule type" value="Genomic_DNA"/>
</dbReference>
<gene>
    <name evidence="3" type="ORF">DXC81_02400</name>
</gene>
<dbReference type="PANTHER" id="PTHR46558:SF15">
    <property type="entry name" value="HELIX-TURN-HELIX DOMAIN PROTEIN"/>
    <property type="match status" value="1"/>
</dbReference>
<dbReference type="RefSeq" id="WP_117679005.1">
    <property type="nucleotide sequence ID" value="NZ_QSRJ01000002.1"/>
</dbReference>
<dbReference type="InterPro" id="IPR025659">
    <property type="entry name" value="Tubby-like_C"/>
</dbReference>
<feature type="domain" description="HTH cro/C1-type" evidence="2">
    <location>
        <begin position="7"/>
        <end position="61"/>
    </location>
</feature>
<evidence type="ECO:0000313" key="4">
    <source>
        <dbReference type="Proteomes" id="UP000260943"/>
    </source>
</evidence>
<dbReference type="SUPFAM" id="SSF47413">
    <property type="entry name" value="lambda repressor-like DNA-binding domains"/>
    <property type="match status" value="1"/>
</dbReference>
<keyword evidence="1" id="KW-0238">DNA-binding</keyword>
<evidence type="ECO:0000256" key="1">
    <source>
        <dbReference type="ARBA" id="ARBA00023125"/>
    </source>
</evidence>
<dbReference type="InterPro" id="IPR001387">
    <property type="entry name" value="Cro/C1-type_HTH"/>
</dbReference>
<reference evidence="3 4" key="1">
    <citation type="submission" date="2018-08" db="EMBL/GenBank/DDBJ databases">
        <title>A genome reference for cultivated species of the human gut microbiota.</title>
        <authorList>
            <person name="Zou Y."/>
            <person name="Xue W."/>
            <person name="Luo G."/>
        </authorList>
    </citation>
    <scope>NUCLEOTIDE SEQUENCE [LARGE SCALE GENOMIC DNA]</scope>
    <source>
        <strain evidence="3 4">TF08-14</strain>
    </source>
</reference>
<dbReference type="PANTHER" id="PTHR46558">
    <property type="entry name" value="TRACRIPTIONAL REGULATORY PROTEIN-RELATED-RELATED"/>
    <property type="match status" value="1"/>
</dbReference>
<dbReference type="CDD" id="cd00093">
    <property type="entry name" value="HTH_XRE"/>
    <property type="match status" value="1"/>
</dbReference>
<dbReference type="SUPFAM" id="SSF54518">
    <property type="entry name" value="Tubby C-terminal domain-like"/>
    <property type="match status" value="1"/>
</dbReference>
<dbReference type="PROSITE" id="PS50943">
    <property type="entry name" value="HTH_CROC1"/>
    <property type="match status" value="1"/>
</dbReference>
<protein>
    <submittedName>
        <fullName evidence="3">Helix-turn-helix domain-containing protein</fullName>
    </submittedName>
</protein>
<evidence type="ECO:0000313" key="3">
    <source>
        <dbReference type="EMBL" id="RGL11656.1"/>
    </source>
</evidence>
<proteinExistence type="predicted"/>
<dbReference type="Proteomes" id="UP000260943">
    <property type="component" value="Unassembled WGS sequence"/>
</dbReference>